<accession>A0ABR1ZI53</accession>
<protein>
    <submittedName>
        <fullName evidence="1">Uncharacterized protein</fullName>
    </submittedName>
</protein>
<dbReference type="Proteomes" id="UP001472677">
    <property type="component" value="Unassembled WGS sequence"/>
</dbReference>
<comment type="caution">
    <text evidence="1">The sequence shown here is derived from an EMBL/GenBank/DDBJ whole genome shotgun (WGS) entry which is preliminary data.</text>
</comment>
<sequence length="256" mass="28380">MQYNCSMAIMEITTVGESESDLRRVVFKTKSLVVKVVFDKLLQVIKEFDVTTLQDIAIRLTRPFPASKSQEVAVEAVVAVEDETNIELTSEKMSLKENSEKLSLASEEIVDKLATFDENISLEKGKIMKNKGAEMRQNLVKESVELVFNYGAKDNKTLNVQMSELEDTPNVAKVKLASNHLVLVDFGALSMGNQEKFRRASRAWNLEDKEMGCLGQGMSSVKEWVGGWIHFGVYWLAGVSLTCANGSTIAVIGSSQ</sequence>
<dbReference type="EMBL" id="JBBPBM010002100">
    <property type="protein sequence ID" value="KAK8480142.1"/>
    <property type="molecule type" value="Genomic_DNA"/>
</dbReference>
<proteinExistence type="predicted"/>
<gene>
    <name evidence="1" type="ORF">V6N12_002496</name>
    <name evidence="2" type="ORF">V6N12_013357</name>
</gene>
<name>A0ABR1ZI53_9ROSI</name>
<reference evidence="1 3" key="1">
    <citation type="journal article" date="2024" name="G3 (Bethesda)">
        <title>Genome assembly of Hibiscus sabdariffa L. provides insights into metabolisms of medicinal natural products.</title>
        <authorList>
            <person name="Kim T."/>
        </authorList>
    </citation>
    <scope>NUCLEOTIDE SEQUENCE [LARGE SCALE GENOMIC DNA]</scope>
    <source>
        <strain evidence="1">TK-2024</strain>
        <tissue evidence="1">Old leaves</tissue>
    </source>
</reference>
<evidence type="ECO:0000313" key="2">
    <source>
        <dbReference type="EMBL" id="KAK8530857.1"/>
    </source>
</evidence>
<dbReference type="PANTHER" id="PTHR46168">
    <property type="entry name" value="ARMADILLO REPEAT ONLY 4"/>
    <property type="match status" value="1"/>
</dbReference>
<evidence type="ECO:0000313" key="3">
    <source>
        <dbReference type="Proteomes" id="UP001472677"/>
    </source>
</evidence>
<dbReference type="EMBL" id="JBBPBM010000035">
    <property type="protein sequence ID" value="KAK8530857.1"/>
    <property type="molecule type" value="Genomic_DNA"/>
</dbReference>
<dbReference type="PANTHER" id="PTHR46168:SF1">
    <property type="entry name" value="ARMADILLO REPEAT ONLY 4"/>
    <property type="match status" value="1"/>
</dbReference>
<organism evidence="1 3">
    <name type="scientific">Hibiscus sabdariffa</name>
    <name type="common">roselle</name>
    <dbReference type="NCBI Taxonomy" id="183260"/>
    <lineage>
        <taxon>Eukaryota</taxon>
        <taxon>Viridiplantae</taxon>
        <taxon>Streptophyta</taxon>
        <taxon>Embryophyta</taxon>
        <taxon>Tracheophyta</taxon>
        <taxon>Spermatophyta</taxon>
        <taxon>Magnoliopsida</taxon>
        <taxon>eudicotyledons</taxon>
        <taxon>Gunneridae</taxon>
        <taxon>Pentapetalae</taxon>
        <taxon>rosids</taxon>
        <taxon>malvids</taxon>
        <taxon>Malvales</taxon>
        <taxon>Malvaceae</taxon>
        <taxon>Malvoideae</taxon>
        <taxon>Hibiscus</taxon>
    </lineage>
</organism>
<evidence type="ECO:0000313" key="1">
    <source>
        <dbReference type="EMBL" id="KAK8480142.1"/>
    </source>
</evidence>
<keyword evidence="3" id="KW-1185">Reference proteome</keyword>